<evidence type="ECO:0000256" key="2">
    <source>
        <dbReference type="ARBA" id="ARBA00008335"/>
    </source>
</evidence>
<keyword evidence="4 7" id="KW-0812">Transmembrane</keyword>
<dbReference type="EMBL" id="FNXF01000001">
    <property type="protein sequence ID" value="SEH56826.1"/>
    <property type="molecule type" value="Genomic_DNA"/>
</dbReference>
<dbReference type="GO" id="GO:0022857">
    <property type="term" value="F:transmembrane transporter activity"/>
    <property type="evidence" value="ECO:0007669"/>
    <property type="project" value="InterPro"/>
</dbReference>
<feature type="transmembrane region" description="Helical" evidence="7">
    <location>
        <begin position="260"/>
        <end position="277"/>
    </location>
</feature>
<feature type="domain" description="Major facilitator superfamily (MFS) profile" evidence="8">
    <location>
        <begin position="27"/>
        <end position="409"/>
    </location>
</feature>
<dbReference type="PROSITE" id="PS00216">
    <property type="entry name" value="SUGAR_TRANSPORT_1"/>
    <property type="match status" value="1"/>
</dbReference>
<comment type="subcellular location">
    <subcellularLocation>
        <location evidence="1">Endomembrane system</location>
        <topology evidence="1">Multi-pass membrane protein</topology>
    </subcellularLocation>
</comment>
<feature type="transmembrane region" description="Helical" evidence="7">
    <location>
        <begin position="289"/>
        <end position="310"/>
    </location>
</feature>
<keyword evidence="5 7" id="KW-1133">Transmembrane helix</keyword>
<feature type="transmembrane region" description="Helical" evidence="7">
    <location>
        <begin position="29"/>
        <end position="49"/>
    </location>
</feature>
<feature type="transmembrane region" description="Helical" evidence="7">
    <location>
        <begin position="115"/>
        <end position="139"/>
    </location>
</feature>
<feature type="transmembrane region" description="Helical" evidence="7">
    <location>
        <begin position="93"/>
        <end position="109"/>
    </location>
</feature>
<feature type="transmembrane region" description="Helical" evidence="7">
    <location>
        <begin position="185"/>
        <end position="204"/>
    </location>
</feature>
<dbReference type="STRING" id="173990.SAMN05660691_00209"/>
<dbReference type="AlphaFoldDB" id="A0A1H6J427"/>
<feature type="transmembrane region" description="Helical" evidence="7">
    <location>
        <begin position="382"/>
        <end position="403"/>
    </location>
</feature>
<gene>
    <name evidence="9" type="ORF">SAMN05660691_00209</name>
</gene>
<dbReference type="GO" id="GO:0012505">
    <property type="term" value="C:endomembrane system"/>
    <property type="evidence" value="ECO:0007669"/>
    <property type="project" value="UniProtKB-SubCell"/>
</dbReference>
<protein>
    <submittedName>
        <fullName evidence="9">Fucose permease</fullName>
    </submittedName>
</protein>
<dbReference type="InterPro" id="IPR020846">
    <property type="entry name" value="MFS_dom"/>
</dbReference>
<evidence type="ECO:0000256" key="6">
    <source>
        <dbReference type="ARBA" id="ARBA00023136"/>
    </source>
</evidence>
<feature type="transmembrane region" description="Helical" evidence="7">
    <location>
        <begin position="316"/>
        <end position="335"/>
    </location>
</feature>
<dbReference type="InterPro" id="IPR011701">
    <property type="entry name" value="MFS"/>
</dbReference>
<evidence type="ECO:0000256" key="7">
    <source>
        <dbReference type="SAM" id="Phobius"/>
    </source>
</evidence>
<dbReference type="RefSeq" id="WP_092789274.1">
    <property type="nucleotide sequence ID" value="NZ_FNXF01000001.1"/>
</dbReference>
<evidence type="ECO:0000256" key="3">
    <source>
        <dbReference type="ARBA" id="ARBA00022448"/>
    </source>
</evidence>
<evidence type="ECO:0000313" key="9">
    <source>
        <dbReference type="EMBL" id="SEH56826.1"/>
    </source>
</evidence>
<dbReference type="SUPFAM" id="SSF103473">
    <property type="entry name" value="MFS general substrate transporter"/>
    <property type="match status" value="1"/>
</dbReference>
<evidence type="ECO:0000259" key="8">
    <source>
        <dbReference type="PROSITE" id="PS50850"/>
    </source>
</evidence>
<evidence type="ECO:0000256" key="1">
    <source>
        <dbReference type="ARBA" id="ARBA00004127"/>
    </source>
</evidence>
<dbReference type="PANTHER" id="PTHR23514:SF3">
    <property type="entry name" value="BYPASS OF STOP CODON PROTEIN 6"/>
    <property type="match status" value="1"/>
</dbReference>
<dbReference type="InterPro" id="IPR036259">
    <property type="entry name" value="MFS_trans_sf"/>
</dbReference>
<dbReference type="InterPro" id="IPR051788">
    <property type="entry name" value="MFS_Transporter"/>
</dbReference>
<evidence type="ECO:0000313" key="10">
    <source>
        <dbReference type="Proteomes" id="UP000199371"/>
    </source>
</evidence>
<dbReference type="GO" id="GO:0016020">
    <property type="term" value="C:membrane"/>
    <property type="evidence" value="ECO:0007669"/>
    <property type="project" value="InterPro"/>
</dbReference>
<feature type="transmembrane region" description="Helical" evidence="7">
    <location>
        <begin position="61"/>
        <end position="81"/>
    </location>
</feature>
<feature type="transmembrane region" description="Helical" evidence="7">
    <location>
        <begin position="347"/>
        <end position="370"/>
    </location>
</feature>
<dbReference type="Pfam" id="PF07690">
    <property type="entry name" value="MFS_1"/>
    <property type="match status" value="1"/>
</dbReference>
<keyword evidence="3" id="KW-0813">Transport</keyword>
<dbReference type="PROSITE" id="PS50850">
    <property type="entry name" value="MFS"/>
    <property type="match status" value="1"/>
</dbReference>
<dbReference type="Gene3D" id="1.20.1250.20">
    <property type="entry name" value="MFS general substrate transporter like domains"/>
    <property type="match status" value="2"/>
</dbReference>
<name>A0A1H6J427_9GAMM</name>
<evidence type="ECO:0000256" key="4">
    <source>
        <dbReference type="ARBA" id="ARBA00022692"/>
    </source>
</evidence>
<feature type="transmembrane region" description="Helical" evidence="7">
    <location>
        <begin position="227"/>
        <end position="248"/>
    </location>
</feature>
<dbReference type="Proteomes" id="UP000199371">
    <property type="component" value="Unassembled WGS sequence"/>
</dbReference>
<reference evidence="10" key="1">
    <citation type="submission" date="2016-10" db="EMBL/GenBank/DDBJ databases">
        <authorList>
            <person name="Varghese N."/>
            <person name="Submissions S."/>
        </authorList>
    </citation>
    <scope>NUCLEOTIDE SEQUENCE [LARGE SCALE GENOMIC DNA]</scope>
    <source>
        <strain evidence="10">DSM 17616</strain>
    </source>
</reference>
<dbReference type="InterPro" id="IPR005829">
    <property type="entry name" value="Sugar_transporter_CS"/>
</dbReference>
<sequence>MLTTDAKRQAVGAAETLDRAVGLQRQVRWMTYLMFFVFAMTTDAVGVIIPEAMAEYQLTMFQASAFHYVPMLAIGLAGLFLGRLADKLGRKKLIIVGLSLYAVSCYAFMAGNSALFFILLMGLCGLAIGIFKTAALALIGDISPDSQSHTRTMNTVEGFFAIGAIVGPALVALMIAASIHWTSLYLLAGLLCTLLVVMSARLPYPPYQAAADQVSLRRSMLLLKDRYALGFSLVIALYVSCEVAIFVWLPTLLADYDGRWSLLAAQAITVFFILRALGRFLATAILNRFCWSSVMAVFTLCIFVCFAASMLGGKAVAVWLMPLSGLFMSMIYPTLNSKGISCFHRQQHGAVAGLLLAFTALAAAVAPALMAVLGDWANDVTAGFYLATLFSALLAIAMVYNWLKQPAKAKLEQMSSG</sequence>
<comment type="similarity">
    <text evidence="2">Belongs to the major facilitator superfamily.</text>
</comment>
<dbReference type="OrthoDB" id="5858672at2"/>
<keyword evidence="10" id="KW-1185">Reference proteome</keyword>
<proteinExistence type="inferred from homology"/>
<accession>A0A1H6J427</accession>
<dbReference type="PANTHER" id="PTHR23514">
    <property type="entry name" value="BYPASS OF STOP CODON PROTEIN 6"/>
    <property type="match status" value="1"/>
</dbReference>
<evidence type="ECO:0000256" key="5">
    <source>
        <dbReference type="ARBA" id="ARBA00022989"/>
    </source>
</evidence>
<keyword evidence="6 7" id="KW-0472">Membrane</keyword>
<organism evidence="9 10">
    <name type="scientific">Rheinheimera pacifica</name>
    <dbReference type="NCBI Taxonomy" id="173990"/>
    <lineage>
        <taxon>Bacteria</taxon>
        <taxon>Pseudomonadati</taxon>
        <taxon>Pseudomonadota</taxon>
        <taxon>Gammaproteobacteria</taxon>
        <taxon>Chromatiales</taxon>
        <taxon>Chromatiaceae</taxon>
        <taxon>Rheinheimera</taxon>
    </lineage>
</organism>
<feature type="transmembrane region" description="Helical" evidence="7">
    <location>
        <begin position="159"/>
        <end position="179"/>
    </location>
</feature>